<feature type="signal peptide" evidence="1">
    <location>
        <begin position="1"/>
        <end position="22"/>
    </location>
</feature>
<feature type="chain" id="PRO_5046554713" evidence="1">
    <location>
        <begin position="23"/>
        <end position="145"/>
    </location>
</feature>
<proteinExistence type="predicted"/>
<keyword evidence="3" id="KW-1185">Reference proteome</keyword>
<dbReference type="Proteomes" id="UP001568358">
    <property type="component" value="Unassembled WGS sequence"/>
</dbReference>
<evidence type="ECO:0000313" key="3">
    <source>
        <dbReference type="Proteomes" id="UP001568358"/>
    </source>
</evidence>
<sequence length="145" mass="16861">MKKIIAITVVLASVLLASNSHSKPTPQQVYQYFNMRTVRSSFGPGLKTFCGTYPKDFFNLSTAQFKKNKLILDAKEDYWLIEIINDHELIMINKIKGGTYNSKSKHKYMVDKVTGEIRCNNFYIPESTPCKPYPEEWKYGDYNRK</sequence>
<name>A0ABV4JZM4_9BACT</name>
<keyword evidence="1" id="KW-0732">Signal</keyword>
<evidence type="ECO:0000256" key="1">
    <source>
        <dbReference type="SAM" id="SignalP"/>
    </source>
</evidence>
<protein>
    <submittedName>
        <fullName evidence="2">Uncharacterized protein</fullName>
    </submittedName>
</protein>
<reference evidence="2 3" key="1">
    <citation type="submission" date="2024-07" db="EMBL/GenBank/DDBJ databases">
        <title>Active virus-host system and metabolic interactions in a Lokiarchaeon culture.</title>
        <authorList>
            <person name="Ponce Toledo R.I."/>
            <person name="Rodrigues Oliveira T."/>
            <person name="Schleper C."/>
        </authorList>
    </citation>
    <scope>NUCLEOTIDE SEQUENCE [LARGE SCALE GENOMIC DNA]</scope>
    <source>
        <strain evidence="2 3">B35</strain>
    </source>
</reference>
<gene>
    <name evidence="2" type="ORF">AB2Z07_16605</name>
</gene>
<accession>A0ABV4JZM4</accession>
<evidence type="ECO:0000313" key="2">
    <source>
        <dbReference type="EMBL" id="MEZ6855089.1"/>
    </source>
</evidence>
<dbReference type="EMBL" id="JBFSOO010000026">
    <property type="protein sequence ID" value="MEZ6855089.1"/>
    <property type="molecule type" value="Genomic_DNA"/>
</dbReference>
<organism evidence="2 3">
    <name type="scientific">Halodesulfovibrio aestuarii</name>
    <dbReference type="NCBI Taxonomy" id="126333"/>
    <lineage>
        <taxon>Bacteria</taxon>
        <taxon>Pseudomonadati</taxon>
        <taxon>Thermodesulfobacteriota</taxon>
        <taxon>Desulfovibrionia</taxon>
        <taxon>Desulfovibrionales</taxon>
        <taxon>Desulfovibrionaceae</taxon>
        <taxon>Halodesulfovibrio</taxon>
    </lineage>
</organism>
<dbReference type="RefSeq" id="WP_371151338.1">
    <property type="nucleotide sequence ID" value="NZ_JBFSOO010000026.1"/>
</dbReference>
<comment type="caution">
    <text evidence="2">The sequence shown here is derived from an EMBL/GenBank/DDBJ whole genome shotgun (WGS) entry which is preliminary data.</text>
</comment>